<dbReference type="EMBL" id="CAJNOK010012348">
    <property type="protein sequence ID" value="CAF1161577.1"/>
    <property type="molecule type" value="Genomic_DNA"/>
</dbReference>
<reference evidence="3" key="1">
    <citation type="submission" date="2021-02" db="EMBL/GenBank/DDBJ databases">
        <authorList>
            <person name="Nowell W R."/>
        </authorList>
    </citation>
    <scope>NUCLEOTIDE SEQUENCE</scope>
</reference>
<dbReference type="Proteomes" id="UP000677228">
    <property type="component" value="Unassembled WGS sequence"/>
</dbReference>
<evidence type="ECO:0000313" key="2">
    <source>
        <dbReference type="EMBL" id="CAF1161577.1"/>
    </source>
</evidence>
<dbReference type="EMBL" id="CAJOBC010007554">
    <property type="protein sequence ID" value="CAF3935985.1"/>
    <property type="molecule type" value="Genomic_DNA"/>
</dbReference>
<dbReference type="AlphaFoldDB" id="A0A814U5Z2"/>
<name>A0A814U5Z2_9BILA</name>
<evidence type="ECO:0000313" key="5">
    <source>
        <dbReference type="EMBL" id="CAF3973308.1"/>
    </source>
</evidence>
<evidence type="ECO:0000313" key="3">
    <source>
        <dbReference type="EMBL" id="CAF1172058.1"/>
    </source>
</evidence>
<protein>
    <submittedName>
        <fullName evidence="3">Uncharacterized protein</fullName>
    </submittedName>
</protein>
<accession>A0A814U5Z2</accession>
<proteinExistence type="predicted"/>
<keyword evidence="6" id="KW-1185">Reference proteome</keyword>
<keyword evidence="1" id="KW-0732">Signal</keyword>
<dbReference type="Proteomes" id="UP000681722">
    <property type="component" value="Unassembled WGS sequence"/>
</dbReference>
<evidence type="ECO:0000256" key="1">
    <source>
        <dbReference type="SAM" id="SignalP"/>
    </source>
</evidence>
<organism evidence="3 6">
    <name type="scientific">Didymodactylos carnosus</name>
    <dbReference type="NCBI Taxonomy" id="1234261"/>
    <lineage>
        <taxon>Eukaryota</taxon>
        <taxon>Metazoa</taxon>
        <taxon>Spiralia</taxon>
        <taxon>Gnathifera</taxon>
        <taxon>Rotifera</taxon>
        <taxon>Eurotatoria</taxon>
        <taxon>Bdelloidea</taxon>
        <taxon>Philodinida</taxon>
        <taxon>Philodinidae</taxon>
        <taxon>Didymodactylos</taxon>
    </lineage>
</organism>
<feature type="signal peptide" evidence="1">
    <location>
        <begin position="1"/>
        <end position="24"/>
    </location>
</feature>
<dbReference type="Proteomes" id="UP000682733">
    <property type="component" value="Unassembled WGS sequence"/>
</dbReference>
<comment type="caution">
    <text evidence="3">The sequence shown here is derived from an EMBL/GenBank/DDBJ whole genome shotgun (WGS) entry which is preliminary data.</text>
</comment>
<evidence type="ECO:0000313" key="6">
    <source>
        <dbReference type="Proteomes" id="UP000663829"/>
    </source>
</evidence>
<evidence type="ECO:0000313" key="4">
    <source>
        <dbReference type="EMBL" id="CAF3935985.1"/>
    </source>
</evidence>
<sequence>MSAPFFINSQSVLLLGLIITTIAAVQIPKCFNDVSGIYLRKFNTGNDYSLLFYFPLGGVLQLDSTAKLNSNQYFSDRIGFYNCSQSSNGGTKQMLRFNGIYFGESGNKSIGLTKSMSTCQGASNDCSDDVVQCPKGNVSTQFYKFEAPDPKTGVYTHPIPPKTNRQYQSQRLYTHPTVTLTETRDTCYSKMGGIYVVRYANGIYALVAFTPLGYLISVTSNKRNKDGTFNRGTSVGIWFCSTTSQSMSGQSNYFTYPANTQTKGQKMISSTFYIQCPSSTSYDNCLGTQQELVSRLYVTPIIKSCHLTYSGIYSITITITTPFKLTVQSVLILYRNGVVFGAGQNENEPQNPTGNTLGTWQCTSKTITFKAIYIGYTSATRTAPIFIATNNKLTCQQNTRCSGNYADNNYALQLPLNGTFSNKPTASINGTVTIRKLDYKE</sequence>
<dbReference type="Proteomes" id="UP000663829">
    <property type="component" value="Unassembled WGS sequence"/>
</dbReference>
<dbReference type="EMBL" id="CAJOBA010033872">
    <property type="protein sequence ID" value="CAF3973308.1"/>
    <property type="molecule type" value="Genomic_DNA"/>
</dbReference>
<gene>
    <name evidence="3" type="ORF">GPM918_LOCUS22240</name>
    <name evidence="2" type="ORF">OVA965_LOCUS22118</name>
    <name evidence="4" type="ORF">SRO942_LOCUS22238</name>
    <name evidence="5" type="ORF">TMI583_LOCUS22833</name>
</gene>
<feature type="chain" id="PRO_5035602910" evidence="1">
    <location>
        <begin position="25"/>
        <end position="441"/>
    </location>
</feature>
<dbReference type="EMBL" id="CAJNOQ010007554">
    <property type="protein sequence ID" value="CAF1172058.1"/>
    <property type="molecule type" value="Genomic_DNA"/>
</dbReference>